<evidence type="ECO:0000259" key="3">
    <source>
        <dbReference type="PROSITE" id="PS51532"/>
    </source>
</evidence>
<evidence type="ECO:0000313" key="5">
    <source>
        <dbReference type="Proteomes" id="UP000007148"/>
    </source>
</evidence>
<feature type="domain" description="PITH" evidence="3">
    <location>
        <begin position="22"/>
        <end position="192"/>
    </location>
</feature>
<comment type="caution">
    <text evidence="4">The sequence shown here is derived from an EMBL/GenBank/DDBJ whole genome shotgun (WGS) entry which is preliminary data.</text>
</comment>
<dbReference type="EMBL" id="CAFZ01000033">
    <property type="protein sequence ID" value="CCA68459.1"/>
    <property type="molecule type" value="Genomic_DNA"/>
</dbReference>
<dbReference type="OrthoDB" id="2635at2759"/>
<reference evidence="4 5" key="1">
    <citation type="journal article" date="2011" name="PLoS Pathog.">
        <title>Endophytic Life Strategies Decoded by Genome and Transcriptome Analyses of the Mutualistic Root Symbiont Piriformospora indica.</title>
        <authorList>
            <person name="Zuccaro A."/>
            <person name="Lahrmann U."/>
            <person name="Guldener U."/>
            <person name="Langen G."/>
            <person name="Pfiffi S."/>
            <person name="Biedenkopf D."/>
            <person name="Wong P."/>
            <person name="Samans B."/>
            <person name="Grimm C."/>
            <person name="Basiewicz M."/>
            <person name="Murat C."/>
            <person name="Martin F."/>
            <person name="Kogel K.H."/>
        </authorList>
    </citation>
    <scope>NUCLEOTIDE SEQUENCE [LARGE SCALE GENOMIC DNA]</scope>
    <source>
        <strain evidence="4 5">DSM 11827</strain>
    </source>
</reference>
<protein>
    <recommendedName>
        <fullName evidence="3">PITH domain-containing protein</fullName>
    </recommendedName>
</protein>
<accession>G4TAX3</accession>
<dbReference type="InParanoid" id="G4TAX3"/>
<dbReference type="FunCoup" id="G4TAX3">
    <property type="interactions" value="525"/>
</dbReference>
<dbReference type="Proteomes" id="UP000007148">
    <property type="component" value="Unassembled WGS sequence"/>
</dbReference>
<dbReference type="PANTHER" id="PTHR12175">
    <property type="entry name" value="AD039 HT014 THIOREDOXIN FAMILY TRP26"/>
    <property type="match status" value="1"/>
</dbReference>
<dbReference type="PROSITE" id="PS51532">
    <property type="entry name" value="PITH"/>
    <property type="match status" value="1"/>
</dbReference>
<gene>
    <name evidence="4" type="ORF">PIIN_02323</name>
</gene>
<dbReference type="SUPFAM" id="SSF49785">
    <property type="entry name" value="Galactose-binding domain-like"/>
    <property type="match status" value="1"/>
</dbReference>
<name>G4TAX3_SERID</name>
<dbReference type="InterPro" id="IPR010400">
    <property type="entry name" value="PITH_dom"/>
</dbReference>
<dbReference type="Pfam" id="PF06201">
    <property type="entry name" value="PITH"/>
    <property type="match status" value="1"/>
</dbReference>
<dbReference type="InterPro" id="IPR045099">
    <property type="entry name" value="PITH1-like"/>
</dbReference>
<dbReference type="HOGENOM" id="CLU_072377_2_0_1"/>
<dbReference type="GO" id="GO:0005737">
    <property type="term" value="C:cytoplasm"/>
    <property type="evidence" value="ECO:0007669"/>
    <property type="project" value="UniProtKB-ARBA"/>
</dbReference>
<dbReference type="GO" id="GO:0005634">
    <property type="term" value="C:nucleus"/>
    <property type="evidence" value="ECO:0007669"/>
    <property type="project" value="TreeGrafter"/>
</dbReference>
<dbReference type="InterPro" id="IPR037047">
    <property type="entry name" value="PITH_dom_sf"/>
</dbReference>
<proteinExistence type="inferred from homology"/>
<sequence>MSDHHGHGCHDEHRDGHSHSHETPLEDIPRETLWGIVDHQNVLAFNVTAQNNIIKPWEERNDETIFLESDADDQMMIRIPFTDASAKLLSILIKAGPGEQTPARVQLFVNEDSMDFDDVAGKQPAQEVEIPQSRDVCEFQLKPTKFASVRTLTVFVPEAQGAESCRLYYIGFTGSFVKISNQPIIAVYEASPRLADHKVTGIHEQLAKQQF</sequence>
<evidence type="ECO:0000256" key="2">
    <source>
        <dbReference type="SAM" id="MobiDB-lite"/>
    </source>
</evidence>
<evidence type="ECO:0000313" key="4">
    <source>
        <dbReference type="EMBL" id="CCA68459.1"/>
    </source>
</evidence>
<keyword evidence="5" id="KW-1185">Reference proteome</keyword>
<evidence type="ECO:0000256" key="1">
    <source>
        <dbReference type="ARBA" id="ARBA00025788"/>
    </source>
</evidence>
<comment type="similarity">
    <text evidence="1">Belongs to the PITHD1 family.</text>
</comment>
<feature type="region of interest" description="Disordered" evidence="2">
    <location>
        <begin position="1"/>
        <end position="26"/>
    </location>
</feature>
<dbReference type="eggNOG" id="KOG1730">
    <property type="taxonomic scope" value="Eukaryota"/>
</dbReference>
<organism evidence="4 5">
    <name type="scientific">Serendipita indica (strain DSM 11827)</name>
    <name type="common">Root endophyte fungus</name>
    <name type="synonym">Piriformospora indica</name>
    <dbReference type="NCBI Taxonomy" id="1109443"/>
    <lineage>
        <taxon>Eukaryota</taxon>
        <taxon>Fungi</taxon>
        <taxon>Dikarya</taxon>
        <taxon>Basidiomycota</taxon>
        <taxon>Agaricomycotina</taxon>
        <taxon>Agaricomycetes</taxon>
        <taxon>Sebacinales</taxon>
        <taxon>Serendipitaceae</taxon>
        <taxon>Serendipita</taxon>
    </lineage>
</organism>
<dbReference type="InterPro" id="IPR008979">
    <property type="entry name" value="Galactose-bd-like_sf"/>
</dbReference>
<dbReference type="Gene3D" id="2.60.120.470">
    <property type="entry name" value="PITH domain"/>
    <property type="match status" value="1"/>
</dbReference>
<dbReference type="OMA" id="RLVFKPW"/>
<dbReference type="PANTHER" id="PTHR12175:SF1">
    <property type="entry name" value="PITH DOMAIN-CONTAINING PROTEIN 1"/>
    <property type="match status" value="1"/>
</dbReference>
<dbReference type="AlphaFoldDB" id="G4TAX3"/>